<dbReference type="InterPro" id="IPR006664">
    <property type="entry name" value="OMP_bac"/>
</dbReference>
<dbReference type="PROSITE" id="PS51257">
    <property type="entry name" value="PROKAR_LIPOPROTEIN"/>
    <property type="match status" value="1"/>
</dbReference>
<dbReference type="RefSeq" id="WP_090714758.1">
    <property type="nucleotide sequence ID" value="NZ_CDSC02000065.1"/>
</dbReference>
<comment type="subcellular location">
    <subcellularLocation>
        <location evidence="1">Cell outer membrane</location>
    </subcellularLocation>
</comment>
<dbReference type="InterPro" id="IPR036737">
    <property type="entry name" value="OmpA-like_sf"/>
</dbReference>
<evidence type="ECO:0000256" key="4">
    <source>
        <dbReference type="PROSITE-ProRule" id="PRU00473"/>
    </source>
</evidence>
<dbReference type="GO" id="GO:0009279">
    <property type="term" value="C:cell outer membrane"/>
    <property type="evidence" value="ECO:0007669"/>
    <property type="project" value="UniProtKB-SubCell"/>
</dbReference>
<dbReference type="Proteomes" id="UP000198988">
    <property type="component" value="Unassembled WGS sequence"/>
</dbReference>
<evidence type="ECO:0000313" key="7">
    <source>
        <dbReference type="EMBL" id="SEH63538.1"/>
    </source>
</evidence>
<feature type="domain" description="OmpA-like" evidence="6">
    <location>
        <begin position="75"/>
        <end position="180"/>
    </location>
</feature>
<evidence type="ECO:0000256" key="5">
    <source>
        <dbReference type="SAM" id="SignalP"/>
    </source>
</evidence>
<dbReference type="PANTHER" id="PTHR30329">
    <property type="entry name" value="STATOR ELEMENT OF FLAGELLAR MOTOR COMPLEX"/>
    <property type="match status" value="1"/>
</dbReference>
<protein>
    <submittedName>
        <fullName evidence="7">Peptidoglycan-associated lipoprotein</fullName>
    </submittedName>
</protein>
<dbReference type="OrthoDB" id="9809164at2"/>
<dbReference type="PROSITE" id="PS51123">
    <property type="entry name" value="OMPA_2"/>
    <property type="match status" value="1"/>
</dbReference>
<evidence type="ECO:0000259" key="6">
    <source>
        <dbReference type="PROSITE" id="PS51123"/>
    </source>
</evidence>
<reference evidence="8" key="1">
    <citation type="submission" date="2016-06" db="EMBL/GenBank/DDBJ databases">
        <authorList>
            <person name="Petersen J."/>
            <person name="Sayavedra L."/>
        </authorList>
    </citation>
    <scope>NUCLEOTIDE SEQUENCE [LARGE SCALE GENOMIC DNA]</scope>
    <source>
        <strain evidence="8">BazSymA</strain>
    </source>
</reference>
<dbReference type="InterPro" id="IPR050330">
    <property type="entry name" value="Bact_OuterMem_StrucFunc"/>
</dbReference>
<keyword evidence="2 4" id="KW-0472">Membrane</keyword>
<dbReference type="Pfam" id="PF00691">
    <property type="entry name" value="OmpA"/>
    <property type="match status" value="1"/>
</dbReference>
<feature type="chain" id="PRO_5011496862" evidence="5">
    <location>
        <begin position="23"/>
        <end position="180"/>
    </location>
</feature>
<evidence type="ECO:0000313" key="8">
    <source>
        <dbReference type="Proteomes" id="UP000198988"/>
    </source>
</evidence>
<evidence type="ECO:0000256" key="2">
    <source>
        <dbReference type="ARBA" id="ARBA00023136"/>
    </source>
</evidence>
<organism evidence="7 8">
    <name type="scientific">Bathymodiolus azoricus thioautotrophic gill symbiont</name>
    <dbReference type="NCBI Taxonomy" id="235205"/>
    <lineage>
        <taxon>Bacteria</taxon>
        <taxon>Pseudomonadati</taxon>
        <taxon>Pseudomonadota</taxon>
        <taxon>Gammaproteobacteria</taxon>
        <taxon>sulfur-oxidizing symbionts</taxon>
    </lineage>
</organism>
<evidence type="ECO:0000256" key="3">
    <source>
        <dbReference type="ARBA" id="ARBA00023237"/>
    </source>
</evidence>
<dbReference type="CDD" id="cd07185">
    <property type="entry name" value="OmpA_C-like"/>
    <property type="match status" value="1"/>
</dbReference>
<dbReference type="InterPro" id="IPR006665">
    <property type="entry name" value="OmpA-like"/>
</dbReference>
<feature type="signal peptide" evidence="5">
    <location>
        <begin position="1"/>
        <end position="22"/>
    </location>
</feature>
<keyword evidence="3" id="KW-0998">Cell outer membrane</keyword>
<dbReference type="Gene3D" id="3.30.1330.60">
    <property type="entry name" value="OmpA-like domain"/>
    <property type="match status" value="1"/>
</dbReference>
<dbReference type="AlphaFoldDB" id="A0A1H6JW56"/>
<evidence type="ECO:0000256" key="1">
    <source>
        <dbReference type="ARBA" id="ARBA00004442"/>
    </source>
</evidence>
<dbReference type="EMBL" id="CDSC02000065">
    <property type="protein sequence ID" value="SEH63538.1"/>
    <property type="molecule type" value="Genomic_DNA"/>
</dbReference>
<proteinExistence type="predicted"/>
<keyword evidence="7" id="KW-0449">Lipoprotein</keyword>
<name>A0A1H6JW56_9GAMM</name>
<gene>
    <name evidence="7" type="ORF">BAZSYMA_ACONTIG00019_8</name>
</gene>
<keyword evidence="5" id="KW-0732">Signal</keyword>
<dbReference type="PRINTS" id="PR01021">
    <property type="entry name" value="OMPADOMAIN"/>
</dbReference>
<sequence length="180" mass="20313">MKTKIIAILPLIALLSACSIIGNSKEKSNKVVIEDRGTGEVDAIAYEQGTFEWNGNEQVANTDAMPKEERENAVAALKANGGKLVLYFDYDTAVINPEANQEIMQHIAFMQNNPKIRLRLEGHADERGTREYNLALGENRALSVKQILDFDNRIEVVSYGEEKLQSSEHDKNRRVEFIYK</sequence>
<dbReference type="PANTHER" id="PTHR30329:SF21">
    <property type="entry name" value="LIPOPROTEIN YIAD-RELATED"/>
    <property type="match status" value="1"/>
</dbReference>
<accession>A0A1H6JW56</accession>
<dbReference type="SUPFAM" id="SSF103088">
    <property type="entry name" value="OmpA-like"/>
    <property type="match status" value="1"/>
</dbReference>